<dbReference type="PROSITE" id="PS00061">
    <property type="entry name" value="ADH_SHORT"/>
    <property type="match status" value="1"/>
</dbReference>
<dbReference type="Gene3D" id="3.40.50.720">
    <property type="entry name" value="NAD(P)-binding Rossmann-like Domain"/>
    <property type="match status" value="1"/>
</dbReference>
<dbReference type="Proteomes" id="UP000238356">
    <property type="component" value="Unassembled WGS sequence"/>
</dbReference>
<dbReference type="FunFam" id="3.40.50.720:FF:000084">
    <property type="entry name" value="Short-chain dehydrogenase reductase"/>
    <property type="match status" value="1"/>
</dbReference>
<comment type="caution">
    <text evidence="4">The sequence shown here is derived from an EMBL/GenBank/DDBJ whole genome shotgun (WGS) entry which is preliminary data.</text>
</comment>
<accession>A0A2S5ZXG1</accession>
<comment type="similarity">
    <text evidence="1 3">Belongs to the short-chain dehydrogenases/reductases (SDR) family.</text>
</comment>
<keyword evidence="5" id="KW-1185">Reference proteome</keyword>
<dbReference type="PANTHER" id="PTHR24322:SF736">
    <property type="entry name" value="RETINOL DEHYDROGENASE 10"/>
    <property type="match status" value="1"/>
</dbReference>
<dbReference type="EMBL" id="PSZD01000028">
    <property type="protein sequence ID" value="PPJ22675.1"/>
    <property type="molecule type" value="Genomic_DNA"/>
</dbReference>
<dbReference type="SUPFAM" id="SSF51735">
    <property type="entry name" value="NAD(P)-binding Rossmann-fold domains"/>
    <property type="match status" value="1"/>
</dbReference>
<dbReference type="Pfam" id="PF00106">
    <property type="entry name" value="adh_short"/>
    <property type="match status" value="1"/>
</dbReference>
<dbReference type="PRINTS" id="PR00081">
    <property type="entry name" value="GDHRDH"/>
</dbReference>
<sequence>MTMRLGGQRVAVTGGARGIGRATAAALAEAGARVVIGDIDAGTLAATAAELTAATGATVIGVPLDVRDPESFENFLNRAETELGGLDGLVNNAGIMPTGPFLDEPMEMADRQLDINLRGVIIGSKLAGKRFADRRSGRIVNVASILGLVGTPDVATYSASKFGVVGLGSALHQELAAFDVRVSTICPAFVNTELIAGLSPNRITKVIGFVEPEDVARAVVDALARRRGGLRVVPRIGGIAIAVLTAMPEGLRNRFGRLFGSHDTVSKADMSERARYLERAGRI</sequence>
<protein>
    <submittedName>
        <fullName evidence="4">Short-chain dehydrogenase</fullName>
    </submittedName>
</protein>
<evidence type="ECO:0000256" key="3">
    <source>
        <dbReference type="RuleBase" id="RU000363"/>
    </source>
</evidence>
<reference evidence="4 5" key="1">
    <citation type="submission" date="2018-02" db="EMBL/GenBank/DDBJ databases">
        <title>8 Nocardia nova and 1 Nocardia cyriacigeorgica strain used for evolution to TMP-SMX.</title>
        <authorList>
            <person name="Mehta H."/>
            <person name="Weng J."/>
            <person name="Shamoo Y."/>
        </authorList>
    </citation>
    <scope>NUCLEOTIDE SEQUENCE [LARGE SCALE GENOMIC DNA]</scope>
    <source>
        <strain evidence="4 5">BAA2227</strain>
    </source>
</reference>
<dbReference type="PRINTS" id="PR00080">
    <property type="entry name" value="SDRFAMILY"/>
</dbReference>
<dbReference type="RefSeq" id="WP_104364549.1">
    <property type="nucleotide sequence ID" value="NZ_PSZD01000028.1"/>
</dbReference>
<evidence type="ECO:0000313" key="4">
    <source>
        <dbReference type="EMBL" id="PPJ22675.1"/>
    </source>
</evidence>
<gene>
    <name evidence="4" type="ORF">C5F51_30585</name>
</gene>
<evidence type="ECO:0000313" key="5">
    <source>
        <dbReference type="Proteomes" id="UP000238356"/>
    </source>
</evidence>
<evidence type="ECO:0000256" key="1">
    <source>
        <dbReference type="ARBA" id="ARBA00006484"/>
    </source>
</evidence>
<dbReference type="InterPro" id="IPR002347">
    <property type="entry name" value="SDR_fam"/>
</dbReference>
<dbReference type="PANTHER" id="PTHR24322">
    <property type="entry name" value="PKSB"/>
    <property type="match status" value="1"/>
</dbReference>
<proteinExistence type="inferred from homology"/>
<dbReference type="CDD" id="cd05233">
    <property type="entry name" value="SDR_c"/>
    <property type="match status" value="1"/>
</dbReference>
<dbReference type="InterPro" id="IPR036291">
    <property type="entry name" value="NAD(P)-bd_dom_sf"/>
</dbReference>
<name>A0A2S5ZXG1_9NOCA</name>
<keyword evidence="2" id="KW-0560">Oxidoreductase</keyword>
<evidence type="ECO:0000256" key="2">
    <source>
        <dbReference type="ARBA" id="ARBA00023002"/>
    </source>
</evidence>
<dbReference type="AlphaFoldDB" id="A0A2S5ZXG1"/>
<dbReference type="InterPro" id="IPR020904">
    <property type="entry name" value="Sc_DH/Rdtase_CS"/>
</dbReference>
<dbReference type="GO" id="GO:0016616">
    <property type="term" value="F:oxidoreductase activity, acting on the CH-OH group of donors, NAD or NADP as acceptor"/>
    <property type="evidence" value="ECO:0007669"/>
    <property type="project" value="TreeGrafter"/>
</dbReference>
<organism evidence="4 5">
    <name type="scientific">Nocardia nova</name>
    <dbReference type="NCBI Taxonomy" id="37330"/>
    <lineage>
        <taxon>Bacteria</taxon>
        <taxon>Bacillati</taxon>
        <taxon>Actinomycetota</taxon>
        <taxon>Actinomycetes</taxon>
        <taxon>Mycobacteriales</taxon>
        <taxon>Nocardiaceae</taxon>
        <taxon>Nocardia</taxon>
    </lineage>
</organism>
<dbReference type="NCBIfam" id="NF005878">
    <property type="entry name" value="PRK07825.1"/>
    <property type="match status" value="1"/>
</dbReference>